<dbReference type="EMBL" id="SUMF01000004">
    <property type="protein sequence ID" value="TJZ75576.1"/>
    <property type="molecule type" value="Genomic_DNA"/>
</dbReference>
<dbReference type="RefSeq" id="WP_136772489.1">
    <property type="nucleotide sequence ID" value="NZ_SUMF01000004.1"/>
</dbReference>
<reference evidence="1 2" key="1">
    <citation type="submission" date="2019-04" db="EMBL/GenBank/DDBJ databases">
        <title>Chitiniphilus eburnea sp. nov., a novel chitinolytic bacterium isolated from aquaculture sludge.</title>
        <authorList>
            <person name="Sheng M."/>
        </authorList>
    </citation>
    <scope>NUCLEOTIDE SEQUENCE [LARGE SCALE GENOMIC DNA]</scope>
    <source>
        <strain evidence="1 2">HX-2-15</strain>
    </source>
</reference>
<dbReference type="Proteomes" id="UP000310016">
    <property type="component" value="Unassembled WGS sequence"/>
</dbReference>
<proteinExistence type="predicted"/>
<accession>A0A4U0Q3D9</accession>
<protein>
    <submittedName>
        <fullName evidence="1">Uncharacterized protein</fullName>
    </submittedName>
</protein>
<dbReference type="AlphaFoldDB" id="A0A4U0Q3D9"/>
<sequence>MNKSGSKDFHKLIEALGKSGKQFQSAADEFAQEMAERRKAFEEKQRNIEESIRDGAKLTKHRISL</sequence>
<evidence type="ECO:0000313" key="1">
    <source>
        <dbReference type="EMBL" id="TJZ75576.1"/>
    </source>
</evidence>
<comment type="caution">
    <text evidence="1">The sequence shown here is derived from an EMBL/GenBank/DDBJ whole genome shotgun (WGS) entry which is preliminary data.</text>
</comment>
<name>A0A4U0Q3D9_9NEIS</name>
<evidence type="ECO:0000313" key="2">
    <source>
        <dbReference type="Proteomes" id="UP000310016"/>
    </source>
</evidence>
<keyword evidence="2" id="KW-1185">Reference proteome</keyword>
<gene>
    <name evidence="1" type="ORF">FAZ21_06575</name>
</gene>
<organism evidence="1 2">
    <name type="scientific">Chitiniphilus eburneus</name>
    <dbReference type="NCBI Taxonomy" id="2571148"/>
    <lineage>
        <taxon>Bacteria</taxon>
        <taxon>Pseudomonadati</taxon>
        <taxon>Pseudomonadota</taxon>
        <taxon>Betaproteobacteria</taxon>
        <taxon>Neisseriales</taxon>
        <taxon>Chitinibacteraceae</taxon>
        <taxon>Chitiniphilus</taxon>
    </lineage>
</organism>